<dbReference type="Proteomes" id="UP000663828">
    <property type="component" value="Unassembled WGS sequence"/>
</dbReference>
<proteinExistence type="inferred from homology"/>
<comment type="similarity">
    <text evidence="1">Belongs to the 3-beta-HSD family.</text>
</comment>
<dbReference type="AlphaFoldDB" id="A0A816F4A2"/>
<sequence>MATSHFAITGGCGYIGLRLARYLLETSQANFVYLLDIRPPTDDEVSLNSNASRLIFRHCDLRSEQSVVEALVDTTCVFHLASYGMSGREMLNTSMIYDVNVTGTENVIKACVKHGIRKLVYCSTYNAVYTGKKEL</sequence>
<gene>
    <name evidence="4" type="ORF">XAT740_LOCUS56285</name>
</gene>
<dbReference type="Gene3D" id="3.40.50.720">
    <property type="entry name" value="NAD(P)-binding Rossmann-like Domain"/>
    <property type="match status" value="1"/>
</dbReference>
<dbReference type="InterPro" id="IPR050177">
    <property type="entry name" value="Lipid_A_modif_metabolic_enz"/>
</dbReference>
<feature type="non-terminal residue" evidence="4">
    <location>
        <position position="135"/>
    </location>
</feature>
<evidence type="ECO:0000313" key="4">
    <source>
        <dbReference type="EMBL" id="CAF1657983.1"/>
    </source>
</evidence>
<dbReference type="PANTHER" id="PTHR43245:SF51">
    <property type="entry name" value="SHORT CHAIN DEHYDROGENASE_REDUCTASE FAMILY 42E, MEMBER 2"/>
    <property type="match status" value="1"/>
</dbReference>
<organism evidence="4 5">
    <name type="scientific">Adineta ricciae</name>
    <name type="common">Rotifer</name>
    <dbReference type="NCBI Taxonomy" id="249248"/>
    <lineage>
        <taxon>Eukaryota</taxon>
        <taxon>Metazoa</taxon>
        <taxon>Spiralia</taxon>
        <taxon>Gnathifera</taxon>
        <taxon>Rotifera</taxon>
        <taxon>Eurotatoria</taxon>
        <taxon>Bdelloidea</taxon>
        <taxon>Adinetida</taxon>
        <taxon>Adinetidae</taxon>
        <taxon>Adineta</taxon>
    </lineage>
</organism>
<name>A0A816F4A2_ADIRI</name>
<dbReference type="InterPro" id="IPR002225">
    <property type="entry name" value="3Beta_OHSteriod_DH/Estase"/>
</dbReference>
<dbReference type="Pfam" id="PF01073">
    <property type="entry name" value="3Beta_HSD"/>
    <property type="match status" value="1"/>
</dbReference>
<dbReference type="PANTHER" id="PTHR43245">
    <property type="entry name" value="BIFUNCTIONAL POLYMYXIN RESISTANCE PROTEIN ARNA"/>
    <property type="match status" value="1"/>
</dbReference>
<accession>A0A816F4A2</accession>
<feature type="domain" description="3-beta hydroxysteroid dehydrogenase/isomerase" evidence="3">
    <location>
        <begin position="7"/>
        <end position="130"/>
    </location>
</feature>
<evidence type="ECO:0000259" key="3">
    <source>
        <dbReference type="Pfam" id="PF01073"/>
    </source>
</evidence>
<dbReference type="SUPFAM" id="SSF51735">
    <property type="entry name" value="NAD(P)-binding Rossmann-fold domains"/>
    <property type="match status" value="1"/>
</dbReference>
<evidence type="ECO:0000256" key="1">
    <source>
        <dbReference type="ARBA" id="ARBA00009219"/>
    </source>
</evidence>
<keyword evidence="2" id="KW-0560">Oxidoreductase</keyword>
<dbReference type="GO" id="GO:0006694">
    <property type="term" value="P:steroid biosynthetic process"/>
    <property type="evidence" value="ECO:0007669"/>
    <property type="project" value="InterPro"/>
</dbReference>
<protein>
    <recommendedName>
        <fullName evidence="3">3-beta hydroxysteroid dehydrogenase/isomerase domain-containing protein</fullName>
    </recommendedName>
</protein>
<comment type="caution">
    <text evidence="4">The sequence shown here is derived from an EMBL/GenBank/DDBJ whole genome shotgun (WGS) entry which is preliminary data.</text>
</comment>
<dbReference type="InterPro" id="IPR036291">
    <property type="entry name" value="NAD(P)-bd_dom_sf"/>
</dbReference>
<dbReference type="GO" id="GO:0016616">
    <property type="term" value="F:oxidoreductase activity, acting on the CH-OH group of donors, NAD or NADP as acceptor"/>
    <property type="evidence" value="ECO:0007669"/>
    <property type="project" value="InterPro"/>
</dbReference>
<evidence type="ECO:0000256" key="2">
    <source>
        <dbReference type="ARBA" id="ARBA00023002"/>
    </source>
</evidence>
<keyword evidence="5" id="KW-1185">Reference proteome</keyword>
<dbReference type="EMBL" id="CAJNOR010010956">
    <property type="protein sequence ID" value="CAF1657983.1"/>
    <property type="molecule type" value="Genomic_DNA"/>
</dbReference>
<evidence type="ECO:0000313" key="5">
    <source>
        <dbReference type="Proteomes" id="UP000663828"/>
    </source>
</evidence>
<reference evidence="4" key="1">
    <citation type="submission" date="2021-02" db="EMBL/GenBank/DDBJ databases">
        <authorList>
            <person name="Nowell W R."/>
        </authorList>
    </citation>
    <scope>NUCLEOTIDE SEQUENCE</scope>
</reference>